<comment type="subcellular location">
    <subcellularLocation>
        <location evidence="2">Cell inner membrane</location>
        <topology evidence="2">Multi-pass membrane protein</topology>
    </subcellularLocation>
</comment>
<evidence type="ECO:0000256" key="11">
    <source>
        <dbReference type="ARBA" id="ARBA00023136"/>
    </source>
</evidence>
<evidence type="ECO:0000256" key="9">
    <source>
        <dbReference type="ARBA" id="ARBA00022748"/>
    </source>
</evidence>
<evidence type="ECO:0000256" key="1">
    <source>
        <dbReference type="ARBA" id="ARBA00002442"/>
    </source>
</evidence>
<evidence type="ECO:0000313" key="14">
    <source>
        <dbReference type="EMBL" id="MDT0617393.1"/>
    </source>
</evidence>
<dbReference type="InterPro" id="IPR003544">
    <property type="entry name" value="Cyt_c_biogenesis_CcmB"/>
</dbReference>
<feature type="transmembrane region" description="Helical" evidence="13">
    <location>
        <begin position="160"/>
        <end position="182"/>
    </location>
</feature>
<dbReference type="Proteomes" id="UP001259982">
    <property type="component" value="Unassembled WGS sequence"/>
</dbReference>
<comment type="caution">
    <text evidence="14">The sequence shown here is derived from an EMBL/GenBank/DDBJ whole genome shotgun (WGS) entry which is preliminary data.</text>
</comment>
<keyword evidence="9 12" id="KW-0201">Cytochrome c-type biogenesis</keyword>
<keyword evidence="5 12" id="KW-0813">Transport</keyword>
<feature type="transmembrane region" description="Helical" evidence="13">
    <location>
        <begin position="21"/>
        <end position="40"/>
    </location>
</feature>
<keyword evidence="7 12" id="KW-0997">Cell inner membrane</keyword>
<evidence type="ECO:0000256" key="5">
    <source>
        <dbReference type="ARBA" id="ARBA00022448"/>
    </source>
</evidence>
<evidence type="ECO:0000256" key="12">
    <source>
        <dbReference type="PIRNR" id="PIRNR002764"/>
    </source>
</evidence>
<evidence type="ECO:0000256" key="7">
    <source>
        <dbReference type="ARBA" id="ARBA00022519"/>
    </source>
</evidence>
<keyword evidence="15" id="KW-1185">Reference proteome</keyword>
<evidence type="ECO:0000256" key="4">
    <source>
        <dbReference type="ARBA" id="ARBA00016452"/>
    </source>
</evidence>
<dbReference type="PIRSF" id="PIRSF002764">
    <property type="entry name" value="CcmB"/>
    <property type="match status" value="1"/>
</dbReference>
<evidence type="ECO:0000256" key="8">
    <source>
        <dbReference type="ARBA" id="ARBA00022692"/>
    </source>
</evidence>
<name>A0ABU3B4L2_9GAMM</name>
<keyword evidence="10 13" id="KW-1133">Transmembrane helix</keyword>
<keyword evidence="6 12" id="KW-1003">Cell membrane</keyword>
<gene>
    <name evidence="14" type="primary">ccmB</name>
    <name evidence="14" type="ORF">RM531_02815</name>
</gene>
<dbReference type="InterPro" id="IPR026031">
    <property type="entry name" value="Cyt_c_CcmB_bac"/>
</dbReference>
<evidence type="ECO:0000256" key="6">
    <source>
        <dbReference type="ARBA" id="ARBA00022475"/>
    </source>
</evidence>
<proteinExistence type="inferred from homology"/>
<reference evidence="14 15" key="1">
    <citation type="submission" date="2023-09" db="EMBL/GenBank/DDBJ databases">
        <authorList>
            <person name="Rey-Velasco X."/>
        </authorList>
    </citation>
    <scope>NUCLEOTIDE SEQUENCE [LARGE SCALE GENOMIC DNA]</scope>
    <source>
        <strain evidence="14 15">P385</strain>
    </source>
</reference>
<feature type="transmembrane region" description="Helical" evidence="13">
    <location>
        <begin position="194"/>
        <end position="216"/>
    </location>
</feature>
<dbReference type="PANTHER" id="PTHR30070:SF1">
    <property type="entry name" value="CYTOCHROME C BIOGENESIS B-RELATED"/>
    <property type="match status" value="1"/>
</dbReference>
<feature type="transmembrane region" description="Helical" evidence="13">
    <location>
        <begin position="126"/>
        <end position="153"/>
    </location>
</feature>
<protein>
    <recommendedName>
        <fullName evidence="4 12">Heme exporter protein B</fullName>
    </recommendedName>
</protein>
<dbReference type="Pfam" id="PF03379">
    <property type="entry name" value="CcmB"/>
    <property type="match status" value="1"/>
</dbReference>
<feature type="transmembrane region" description="Helical" evidence="13">
    <location>
        <begin position="90"/>
        <end position="120"/>
    </location>
</feature>
<dbReference type="PRINTS" id="PR01414">
    <property type="entry name" value="CCMBBIOGNSIS"/>
</dbReference>
<comment type="function">
    <text evidence="1 12">Required for the export of heme to the periplasm for the biogenesis of c-type cytochromes.</text>
</comment>
<dbReference type="PANTHER" id="PTHR30070">
    <property type="entry name" value="HEME EXPORTER PROTEIN B"/>
    <property type="match status" value="1"/>
</dbReference>
<evidence type="ECO:0000256" key="10">
    <source>
        <dbReference type="ARBA" id="ARBA00022989"/>
    </source>
</evidence>
<keyword evidence="8 13" id="KW-0812">Transmembrane</keyword>
<evidence type="ECO:0000256" key="3">
    <source>
        <dbReference type="ARBA" id="ARBA00010544"/>
    </source>
</evidence>
<dbReference type="EMBL" id="JAVRHY010000002">
    <property type="protein sequence ID" value="MDT0617393.1"/>
    <property type="molecule type" value="Genomic_DNA"/>
</dbReference>
<evidence type="ECO:0000256" key="2">
    <source>
        <dbReference type="ARBA" id="ARBA00004429"/>
    </source>
</evidence>
<feature type="transmembrane region" description="Helical" evidence="13">
    <location>
        <begin position="46"/>
        <end position="67"/>
    </location>
</feature>
<comment type="similarity">
    <text evidence="3 12">Belongs to the CcmB/CycW/HelB family.</text>
</comment>
<evidence type="ECO:0000256" key="13">
    <source>
        <dbReference type="SAM" id="Phobius"/>
    </source>
</evidence>
<evidence type="ECO:0000313" key="15">
    <source>
        <dbReference type="Proteomes" id="UP001259982"/>
    </source>
</evidence>
<organism evidence="14 15">
    <name type="scientific">Spectribacter acetivorans</name>
    <dbReference type="NCBI Taxonomy" id="3075603"/>
    <lineage>
        <taxon>Bacteria</taxon>
        <taxon>Pseudomonadati</taxon>
        <taxon>Pseudomonadota</taxon>
        <taxon>Gammaproteobacteria</taxon>
        <taxon>Salinisphaerales</taxon>
        <taxon>Salinisphaeraceae</taxon>
        <taxon>Spectribacter</taxon>
    </lineage>
</organism>
<dbReference type="NCBIfam" id="TIGR01190">
    <property type="entry name" value="ccmB"/>
    <property type="match status" value="1"/>
</dbReference>
<keyword evidence="11 12" id="KW-0472">Membrane</keyword>
<accession>A0ABU3B4L2</accession>
<sequence>MSGFLAMLRRDLLLLARQRGEAVHHVLFFLLLVALFPLGTRPAPDLLLSLAPALMWMAALLAALLSLDRLFRPDLDDGTLEQLLLSREPLALLVLAKVAAYWLGGGLIFVLVSPLVALLLGVPAQAIPVIMLSLLLGTPVLGLIGAIGVALTLGLQRAGVLLSLLVFPLYVPVLIFGAGAMQAAIEGLPAAGPLYMLGGLLLLAISLAPLAAAAALRISLE</sequence>